<dbReference type="Proteomes" id="UP001465755">
    <property type="component" value="Unassembled WGS sequence"/>
</dbReference>
<keyword evidence="3" id="KW-1185">Reference proteome</keyword>
<evidence type="ECO:0000313" key="3">
    <source>
        <dbReference type="Proteomes" id="UP001465755"/>
    </source>
</evidence>
<proteinExistence type="predicted"/>
<feature type="region of interest" description="Disordered" evidence="1">
    <location>
        <begin position="53"/>
        <end position="74"/>
    </location>
</feature>
<feature type="compositionally biased region" description="Basic and acidic residues" evidence="1">
    <location>
        <begin position="53"/>
        <end position="66"/>
    </location>
</feature>
<sequence length="94" mass="10202">MASRKRKSCSGLQPDPAGHDSSSSSSQEAARDYPEALAAAQADIARLNTLLEGERQSLHEERERTRAQTASPAELQQTISGLRAQLQAAEQQQQ</sequence>
<reference evidence="2 3" key="1">
    <citation type="journal article" date="2024" name="Nat. Commun.">
        <title>Phylogenomics reveals the evolutionary origins of lichenization in chlorophyte algae.</title>
        <authorList>
            <person name="Puginier C."/>
            <person name="Libourel C."/>
            <person name="Otte J."/>
            <person name="Skaloud P."/>
            <person name="Haon M."/>
            <person name="Grisel S."/>
            <person name="Petersen M."/>
            <person name="Berrin J.G."/>
            <person name="Delaux P.M."/>
            <person name="Dal Grande F."/>
            <person name="Keller J."/>
        </authorList>
    </citation>
    <scope>NUCLEOTIDE SEQUENCE [LARGE SCALE GENOMIC DNA]</scope>
    <source>
        <strain evidence="2 3">SAG 2036</strain>
    </source>
</reference>
<protein>
    <submittedName>
        <fullName evidence="2">Uncharacterized protein</fullName>
    </submittedName>
</protein>
<dbReference type="EMBL" id="JALJOQ010000009">
    <property type="protein sequence ID" value="KAK9812064.1"/>
    <property type="molecule type" value="Genomic_DNA"/>
</dbReference>
<evidence type="ECO:0000313" key="2">
    <source>
        <dbReference type="EMBL" id="KAK9812064.1"/>
    </source>
</evidence>
<name>A0AAW1PR24_9CHLO</name>
<gene>
    <name evidence="2" type="ORF">WJX73_002510</name>
</gene>
<comment type="caution">
    <text evidence="2">The sequence shown here is derived from an EMBL/GenBank/DDBJ whole genome shotgun (WGS) entry which is preliminary data.</text>
</comment>
<accession>A0AAW1PR24</accession>
<dbReference type="AlphaFoldDB" id="A0AAW1PR24"/>
<evidence type="ECO:0000256" key="1">
    <source>
        <dbReference type="SAM" id="MobiDB-lite"/>
    </source>
</evidence>
<feature type="region of interest" description="Disordered" evidence="1">
    <location>
        <begin position="1"/>
        <end position="35"/>
    </location>
</feature>
<organism evidence="2 3">
    <name type="scientific">Symbiochloris irregularis</name>
    <dbReference type="NCBI Taxonomy" id="706552"/>
    <lineage>
        <taxon>Eukaryota</taxon>
        <taxon>Viridiplantae</taxon>
        <taxon>Chlorophyta</taxon>
        <taxon>core chlorophytes</taxon>
        <taxon>Trebouxiophyceae</taxon>
        <taxon>Trebouxiales</taxon>
        <taxon>Trebouxiaceae</taxon>
        <taxon>Symbiochloris</taxon>
    </lineage>
</organism>